<reference evidence="2 3" key="1">
    <citation type="submission" date="2021-06" db="EMBL/GenBank/DDBJ databases">
        <title>Caerostris extrusa draft genome.</title>
        <authorList>
            <person name="Kono N."/>
            <person name="Arakawa K."/>
        </authorList>
    </citation>
    <scope>NUCLEOTIDE SEQUENCE [LARGE SCALE GENOMIC DNA]</scope>
</reference>
<evidence type="ECO:0000313" key="2">
    <source>
        <dbReference type="EMBL" id="GIX94369.1"/>
    </source>
</evidence>
<keyword evidence="3" id="KW-1185">Reference proteome</keyword>
<name>A0AAV4PCP5_CAEEX</name>
<proteinExistence type="predicted"/>
<dbReference type="Proteomes" id="UP001054945">
    <property type="component" value="Unassembled WGS sequence"/>
</dbReference>
<gene>
    <name evidence="2" type="ORF">CEXT_168551</name>
</gene>
<comment type="caution">
    <text evidence="2">The sequence shown here is derived from an EMBL/GenBank/DDBJ whole genome shotgun (WGS) entry which is preliminary data.</text>
</comment>
<protein>
    <submittedName>
        <fullName evidence="2">Uncharacterized protein</fullName>
    </submittedName>
</protein>
<evidence type="ECO:0000313" key="3">
    <source>
        <dbReference type="Proteomes" id="UP001054945"/>
    </source>
</evidence>
<feature type="region of interest" description="Disordered" evidence="1">
    <location>
        <begin position="1"/>
        <end position="37"/>
    </location>
</feature>
<dbReference type="EMBL" id="BPLR01004366">
    <property type="protein sequence ID" value="GIX94369.1"/>
    <property type="molecule type" value="Genomic_DNA"/>
</dbReference>
<feature type="compositionally biased region" description="Basic and acidic residues" evidence="1">
    <location>
        <begin position="1"/>
        <end position="15"/>
    </location>
</feature>
<accession>A0AAV4PCP5</accession>
<dbReference type="AlphaFoldDB" id="A0AAV4PCP5"/>
<feature type="compositionally biased region" description="Basic residues" evidence="1">
    <location>
        <begin position="17"/>
        <end position="27"/>
    </location>
</feature>
<sequence>MKVSIKETRTRDVGRSSRNKRNRRGLTRRGENNGMEWQQRILSIHHDQYNTSPRKSEGGNKNVFIEKKKDLGIWEETNHPED</sequence>
<evidence type="ECO:0000256" key="1">
    <source>
        <dbReference type="SAM" id="MobiDB-lite"/>
    </source>
</evidence>
<organism evidence="2 3">
    <name type="scientific">Caerostris extrusa</name>
    <name type="common">Bark spider</name>
    <name type="synonym">Caerostris bankana</name>
    <dbReference type="NCBI Taxonomy" id="172846"/>
    <lineage>
        <taxon>Eukaryota</taxon>
        <taxon>Metazoa</taxon>
        <taxon>Ecdysozoa</taxon>
        <taxon>Arthropoda</taxon>
        <taxon>Chelicerata</taxon>
        <taxon>Arachnida</taxon>
        <taxon>Araneae</taxon>
        <taxon>Araneomorphae</taxon>
        <taxon>Entelegynae</taxon>
        <taxon>Araneoidea</taxon>
        <taxon>Araneidae</taxon>
        <taxon>Caerostris</taxon>
    </lineage>
</organism>